<reference evidence="4 5" key="1">
    <citation type="journal article" date="2024" name="J Genomics">
        <title>Draft genome sequencing and assembly of Favolaschia claudopus CIRM-BRFM 2984 isolated from oak limbs.</title>
        <authorList>
            <person name="Navarro D."/>
            <person name="Drula E."/>
            <person name="Chaduli D."/>
            <person name="Cazenave R."/>
            <person name="Ahrendt S."/>
            <person name="Wang J."/>
            <person name="Lipzen A."/>
            <person name="Daum C."/>
            <person name="Barry K."/>
            <person name="Grigoriev I.V."/>
            <person name="Favel A."/>
            <person name="Rosso M.N."/>
            <person name="Martin F."/>
        </authorList>
    </citation>
    <scope>NUCLEOTIDE SEQUENCE [LARGE SCALE GENOMIC DNA]</scope>
    <source>
        <strain evidence="4 5">CIRM-BRFM 2984</strain>
    </source>
</reference>
<dbReference type="InterPro" id="IPR002110">
    <property type="entry name" value="Ankyrin_rpt"/>
</dbReference>
<dbReference type="SMART" id="SM00248">
    <property type="entry name" value="ANK"/>
    <property type="match status" value="7"/>
</dbReference>
<dbReference type="AlphaFoldDB" id="A0AAW0EDL4"/>
<evidence type="ECO:0000256" key="2">
    <source>
        <dbReference type="ARBA" id="ARBA00023043"/>
    </source>
</evidence>
<dbReference type="Gene3D" id="1.25.40.20">
    <property type="entry name" value="Ankyrin repeat-containing domain"/>
    <property type="match status" value="3"/>
</dbReference>
<protein>
    <submittedName>
        <fullName evidence="4">ANK-REP-region domain-containing protein</fullName>
    </submittedName>
</protein>
<dbReference type="PANTHER" id="PTHR24134">
    <property type="entry name" value="ANKYRIN REPEAT-CONTAINING PROTEIN DDB_G0279043"/>
    <property type="match status" value="1"/>
</dbReference>
<evidence type="ECO:0000313" key="4">
    <source>
        <dbReference type="EMBL" id="KAK7063752.1"/>
    </source>
</evidence>
<feature type="repeat" description="ANK" evidence="3">
    <location>
        <begin position="192"/>
        <end position="224"/>
    </location>
</feature>
<evidence type="ECO:0000313" key="5">
    <source>
        <dbReference type="Proteomes" id="UP001362999"/>
    </source>
</evidence>
<proteinExistence type="predicted"/>
<dbReference type="Pfam" id="PF13637">
    <property type="entry name" value="Ank_4"/>
    <property type="match status" value="1"/>
</dbReference>
<gene>
    <name evidence="4" type="ORF">R3P38DRAFT_2820133</name>
</gene>
<feature type="repeat" description="ANK" evidence="3">
    <location>
        <begin position="327"/>
        <end position="363"/>
    </location>
</feature>
<keyword evidence="2 3" id="KW-0040">ANK repeat</keyword>
<evidence type="ECO:0000256" key="1">
    <source>
        <dbReference type="ARBA" id="ARBA00022737"/>
    </source>
</evidence>
<dbReference type="EMBL" id="JAWWNJ010000001">
    <property type="protein sequence ID" value="KAK7063752.1"/>
    <property type="molecule type" value="Genomic_DNA"/>
</dbReference>
<dbReference type="Pfam" id="PF12796">
    <property type="entry name" value="Ank_2"/>
    <property type="match status" value="1"/>
</dbReference>
<keyword evidence="1" id="KW-0677">Repeat</keyword>
<dbReference type="PANTHER" id="PTHR24134:SF9">
    <property type="entry name" value="ANKYRIN REPEAT AND SOCS BOX PROTEIN 8"/>
    <property type="match status" value="1"/>
</dbReference>
<accession>A0AAW0EDL4</accession>
<dbReference type="Proteomes" id="UP001362999">
    <property type="component" value="Unassembled WGS sequence"/>
</dbReference>
<keyword evidence="5" id="KW-1185">Reference proteome</keyword>
<dbReference type="InterPro" id="IPR036770">
    <property type="entry name" value="Ankyrin_rpt-contain_sf"/>
</dbReference>
<dbReference type="PROSITE" id="PS50088">
    <property type="entry name" value="ANK_REPEAT"/>
    <property type="match status" value="2"/>
</dbReference>
<comment type="caution">
    <text evidence="4">The sequence shown here is derived from an EMBL/GenBank/DDBJ whole genome shotgun (WGS) entry which is preliminary data.</text>
</comment>
<organism evidence="4 5">
    <name type="scientific">Favolaschia claudopus</name>
    <dbReference type="NCBI Taxonomy" id="2862362"/>
    <lineage>
        <taxon>Eukaryota</taxon>
        <taxon>Fungi</taxon>
        <taxon>Dikarya</taxon>
        <taxon>Basidiomycota</taxon>
        <taxon>Agaricomycotina</taxon>
        <taxon>Agaricomycetes</taxon>
        <taxon>Agaricomycetidae</taxon>
        <taxon>Agaricales</taxon>
        <taxon>Marasmiineae</taxon>
        <taxon>Mycenaceae</taxon>
        <taxon>Favolaschia</taxon>
    </lineage>
</organism>
<evidence type="ECO:0000256" key="3">
    <source>
        <dbReference type="PROSITE-ProRule" id="PRU00023"/>
    </source>
</evidence>
<name>A0AAW0EDL4_9AGAR</name>
<dbReference type="SUPFAM" id="SSF48403">
    <property type="entry name" value="Ankyrin repeat"/>
    <property type="match status" value="2"/>
</dbReference>
<sequence>MAILVDLPPELVLHIVSFSTRLTTLYEKNLLPRFEWDHLTKLIPDLPSINALSQADSYLHCTLNDSLYDLCAMNKILGRLSFLYAAKLELADVLERLAAAGVDVDFEVCFERRCCTLLDLASAMNLRVTVLKLLQIYGTDMAAKVHARDYFSNLSPLDYAACRGNLDVVRMLAPIPNPPPSSSEISWSPTQHLSIALIQAVKGGHRAVCEYLLSQGADVNYIDYSDHYRECSSPLFHATICAEFDLQITQLLLSAGANPNIAEGAILLGAARSSRRLDMLEALFAGGMDLHVRDRFYQHNVFEGCRDVTAMRFFLEHGVDPNVRNREGRTPLHYVYSLVDLDRAHQLGDLLLQFGALPDITDKEGITPIDILHRKAF</sequence>